<evidence type="ECO:0000313" key="1">
    <source>
        <dbReference type="EMBL" id="GCL36180.1"/>
    </source>
</evidence>
<name>A0A479ZTY9_9CYAN</name>
<comment type="caution">
    <text evidence="1">The sequence shown here is derived from an EMBL/GenBank/DDBJ whole genome shotgun (WGS) entry which is preliminary data.</text>
</comment>
<dbReference type="SUPFAM" id="SSF51197">
    <property type="entry name" value="Clavaminate synthase-like"/>
    <property type="match status" value="1"/>
</dbReference>
<dbReference type="Gene3D" id="2.60.120.620">
    <property type="entry name" value="q2cbj1_9rhob like domain"/>
    <property type="match status" value="1"/>
</dbReference>
<dbReference type="Proteomes" id="UP000300142">
    <property type="component" value="Unassembled WGS sequence"/>
</dbReference>
<protein>
    <recommendedName>
        <fullName evidence="3">Phytanoyl-CoA dioxygenase</fullName>
    </recommendedName>
</protein>
<accession>A0A479ZTY9</accession>
<reference evidence="2" key="1">
    <citation type="submission" date="2019-02" db="EMBL/GenBank/DDBJ databases">
        <title>Draft genome sequence of Sphaerospermopsis reniformis NIES-1949.</title>
        <authorList>
            <person name="Yamaguchi H."/>
            <person name="Suzuki S."/>
            <person name="Kawachi M."/>
        </authorList>
    </citation>
    <scope>NUCLEOTIDE SEQUENCE [LARGE SCALE GENOMIC DNA]</scope>
    <source>
        <strain evidence="2">NIES-1949</strain>
    </source>
</reference>
<sequence length="284" mass="32962">MTMLETLKNKINTLTSELNYRVALAKHKHNLPVLCSGEQLIAQTLKREGVYITSLEDLGLPSTAQMLESANYYAATMKSPRSVKSGYSLPQIYTVTDLPEFFTWGIEKRLQNIIENYIGLPIAFHGVHVRKDFPNEQQSQTLLWHKDSEDRRMMKVIIYLQDVTEKHGAFEYIPLPKSPREFFNYYRVDYALWKSNFLGINDQQMINFISKNEWKYCTAKAGTVIFVDPRNVLHHGTVRSEERSTVFFVYTANPPKHPELCSQYHDDTFIKPNKQFIPEAVEKG</sequence>
<evidence type="ECO:0008006" key="3">
    <source>
        <dbReference type="Google" id="ProtNLM"/>
    </source>
</evidence>
<proteinExistence type="predicted"/>
<organism evidence="1 2">
    <name type="scientific">Sphaerospermopsis reniformis</name>
    <dbReference type="NCBI Taxonomy" id="531300"/>
    <lineage>
        <taxon>Bacteria</taxon>
        <taxon>Bacillati</taxon>
        <taxon>Cyanobacteriota</taxon>
        <taxon>Cyanophyceae</taxon>
        <taxon>Nostocales</taxon>
        <taxon>Aphanizomenonaceae</taxon>
        <taxon>Sphaerospermopsis</taxon>
    </lineage>
</organism>
<keyword evidence="2" id="KW-1185">Reference proteome</keyword>
<dbReference type="EMBL" id="BJCE01000029">
    <property type="protein sequence ID" value="GCL36180.1"/>
    <property type="molecule type" value="Genomic_DNA"/>
</dbReference>
<dbReference type="AlphaFoldDB" id="A0A479ZTY9"/>
<gene>
    <name evidence="1" type="ORF">SR1949_12820</name>
</gene>
<evidence type="ECO:0000313" key="2">
    <source>
        <dbReference type="Proteomes" id="UP000300142"/>
    </source>
</evidence>